<proteinExistence type="predicted"/>
<keyword evidence="4" id="KW-1185">Reference proteome</keyword>
<feature type="signal peptide" evidence="3">
    <location>
        <begin position="1"/>
        <end position="16"/>
    </location>
</feature>
<evidence type="ECO:0000313" key="5">
    <source>
        <dbReference type="RefSeq" id="XP_011493805.1"/>
    </source>
</evidence>
<feature type="compositionally biased region" description="Polar residues" evidence="1">
    <location>
        <begin position="47"/>
        <end position="57"/>
    </location>
</feature>
<evidence type="ECO:0000256" key="2">
    <source>
        <dbReference type="SAM" id="Phobius"/>
    </source>
</evidence>
<organism evidence="4 5">
    <name type="scientific">Ceratosolen solmsi marchali</name>
    <dbReference type="NCBI Taxonomy" id="326594"/>
    <lineage>
        <taxon>Eukaryota</taxon>
        <taxon>Metazoa</taxon>
        <taxon>Ecdysozoa</taxon>
        <taxon>Arthropoda</taxon>
        <taxon>Hexapoda</taxon>
        <taxon>Insecta</taxon>
        <taxon>Pterygota</taxon>
        <taxon>Neoptera</taxon>
        <taxon>Endopterygota</taxon>
        <taxon>Hymenoptera</taxon>
        <taxon>Apocrita</taxon>
        <taxon>Proctotrupomorpha</taxon>
        <taxon>Chalcidoidea</taxon>
        <taxon>Agaonidae</taxon>
        <taxon>Agaoninae</taxon>
        <taxon>Ceratosolen</taxon>
    </lineage>
</organism>
<keyword evidence="3" id="KW-0732">Signal</keyword>
<feature type="compositionally biased region" description="Low complexity" evidence="1">
    <location>
        <begin position="35"/>
        <end position="46"/>
    </location>
</feature>
<evidence type="ECO:0000256" key="3">
    <source>
        <dbReference type="SAM" id="SignalP"/>
    </source>
</evidence>
<keyword evidence="2" id="KW-1133">Transmembrane helix</keyword>
<gene>
    <name evidence="5" type="primary">LOC105359028</name>
</gene>
<keyword evidence="2" id="KW-0472">Membrane</keyword>
<name>A0AAJ6VIF4_9HYME</name>
<dbReference type="RefSeq" id="XP_011493805.1">
    <property type="nucleotide sequence ID" value="XM_011495503.1"/>
</dbReference>
<reference evidence="5" key="1">
    <citation type="submission" date="2025-08" db="UniProtKB">
        <authorList>
            <consortium name="RefSeq"/>
        </authorList>
    </citation>
    <scope>IDENTIFICATION</scope>
</reference>
<evidence type="ECO:0000256" key="1">
    <source>
        <dbReference type="SAM" id="MobiDB-lite"/>
    </source>
</evidence>
<feature type="chain" id="PRO_5042590537" evidence="3">
    <location>
        <begin position="17"/>
        <end position="312"/>
    </location>
</feature>
<dbReference type="AlphaFoldDB" id="A0AAJ6VIF4"/>
<keyword evidence="2" id="KW-0812">Transmembrane</keyword>
<protein>
    <submittedName>
        <fullName evidence="5">Uncharacterized protein LOC105359028</fullName>
    </submittedName>
</protein>
<accession>A0AAJ6VIF4</accession>
<feature type="region of interest" description="Disordered" evidence="1">
    <location>
        <begin position="25"/>
        <end position="57"/>
    </location>
</feature>
<dbReference type="KEGG" id="csol:105359028"/>
<feature type="transmembrane region" description="Helical" evidence="2">
    <location>
        <begin position="129"/>
        <end position="145"/>
    </location>
</feature>
<dbReference type="Proteomes" id="UP000695007">
    <property type="component" value="Unplaced"/>
</dbReference>
<sequence length="312" mass="35631">MQSMQALLFLVALATGEVVNSPPVGFSMERRRNHSSSTASAATTTTQEGTKIESWSPSQPELTQMLSYPSMPNPQPFVPANYYLPGDHFTTPPNEYRSEHYNYPFDSAYAYPVPQPPPIDSSLIPTTKHFVIVSFIGLLLLFAIIQNSIISAKRKDALVEVLSNRRKRSIMVSTDFSPMTPEVETTLNEDARVRCIQRTLCYENRKLHEDFGYIGNILGKYLTQRKKKIKAREKNCFRNLLLLRRHMQGYLKEFSPSWDRLVMDAANAGMRGEDCNVIYRDCNFDNPYELVGNDAEESEIVLKTKFRMPPQI</sequence>
<evidence type="ECO:0000313" key="4">
    <source>
        <dbReference type="Proteomes" id="UP000695007"/>
    </source>
</evidence>
<dbReference type="GeneID" id="105359028"/>